<proteinExistence type="predicted"/>
<dbReference type="RefSeq" id="WP_227206403.1">
    <property type="nucleotide sequence ID" value="NZ_JAJCLO010000004.1"/>
</dbReference>
<dbReference type="Proteomes" id="UP001215087">
    <property type="component" value="Unassembled WGS sequence"/>
</dbReference>
<dbReference type="InterPro" id="IPR011493">
    <property type="entry name" value="GLUG"/>
</dbReference>
<gene>
    <name evidence="3" type="ORF">PTZ04_11350</name>
</gene>
<dbReference type="Gene3D" id="2.160.20.110">
    <property type="match status" value="1"/>
</dbReference>
<keyword evidence="4" id="KW-1185">Reference proteome</keyword>
<evidence type="ECO:0000313" key="4">
    <source>
        <dbReference type="Proteomes" id="UP001215087"/>
    </source>
</evidence>
<feature type="chain" id="PRO_5046312263" evidence="1">
    <location>
        <begin position="28"/>
        <end position="734"/>
    </location>
</feature>
<sequence length="734" mass="79781">MKKCKKITAGLVTGILCLSLISPNALAKSAEKPSSSAGEMNISVDCPDSVRQYIINLAAAPIFYHESMPAPFDQIDNIDKNWVLDRFTVFGQDTSTGIKTNQYNQQRFGNIKDIEKSAQAYLNPDVTLPQDYSYDSEWLRYHNLAYEASTGDVYASPKGDPMQPGWNDFIVTDYTKKNGEYRISGITLVMRIDGLKQPVEDFAYASGAQLKVYINQAKEGNEIGTATLYRYENTDKLDGDLCYDWEFEYNDIDFSNLENEVYTYTLKDNPNGKVENARGVLGPYYLISAAQGYNAVAFAGGDGSAANPYQIENAEQLDAVRKKKSAHYVLNSDIDLSEIETWYPIGNSIGERYGMENGFTGSLDGNGHSIKNMNIYLNACQYVESQIDKNGGGEQINHRVGLFGSIASEGNVKNISLDNMKILIGGKKEQKASMLISVAVGGIAGFNAGKIENCSSDGSIQFEPDNDITDAYTGGIAGMMIGNLKKSLITETGIWNAANHAKLQVITQQSNITGGIVGIMAVSQGTHHCINTGNVESQILSKKRTVSGSGLSSFLGGIVGSPAETAEGAFNTIDACLNKGGLQAVYSEEINLENESLKVSAGGIAGSVLSKAANHFAVSNCQAASAEICIQKQDKVGALVYSDDFNTLSRIVANAGTKQGWDSIPALSNNTAWEKTKLNGLEVPRDYEEAKADGKQGESVDIKQLNEQIRPKKQGIFTGIEDWFNEIRNFFKSN</sequence>
<reference evidence="3 4" key="1">
    <citation type="submission" date="2023-02" db="EMBL/GenBank/DDBJ databases">
        <title>Comparative genome analysis of Eubacterium limosum species.</title>
        <authorList>
            <person name="Bak J.E."/>
        </authorList>
    </citation>
    <scope>NUCLEOTIDE SEQUENCE [LARGE SCALE GENOMIC DNA]</scope>
    <source>
        <strain evidence="3 4">KGMB01548</strain>
    </source>
</reference>
<protein>
    <submittedName>
        <fullName evidence="3">GLUG motif-containing protein</fullName>
    </submittedName>
</protein>
<comment type="caution">
    <text evidence="3">The sequence shown here is derived from an EMBL/GenBank/DDBJ whole genome shotgun (WGS) entry which is preliminary data.</text>
</comment>
<organism evidence="3 4">
    <name type="scientific">Eubacterium limosum</name>
    <dbReference type="NCBI Taxonomy" id="1736"/>
    <lineage>
        <taxon>Bacteria</taxon>
        <taxon>Bacillati</taxon>
        <taxon>Bacillota</taxon>
        <taxon>Clostridia</taxon>
        <taxon>Eubacteriales</taxon>
        <taxon>Eubacteriaceae</taxon>
        <taxon>Eubacterium</taxon>
    </lineage>
</organism>
<keyword evidence="1" id="KW-0732">Signal</keyword>
<name>A0ABT5UPH2_EUBLI</name>
<dbReference type="Pfam" id="PF07581">
    <property type="entry name" value="Glug"/>
    <property type="match status" value="1"/>
</dbReference>
<evidence type="ECO:0000256" key="1">
    <source>
        <dbReference type="SAM" id="SignalP"/>
    </source>
</evidence>
<evidence type="ECO:0000259" key="2">
    <source>
        <dbReference type="Pfam" id="PF07581"/>
    </source>
</evidence>
<dbReference type="EMBL" id="JAQSVD010000005">
    <property type="protein sequence ID" value="MDE1470847.1"/>
    <property type="molecule type" value="Genomic_DNA"/>
</dbReference>
<evidence type="ECO:0000313" key="3">
    <source>
        <dbReference type="EMBL" id="MDE1470847.1"/>
    </source>
</evidence>
<feature type="signal peptide" evidence="1">
    <location>
        <begin position="1"/>
        <end position="27"/>
    </location>
</feature>
<feature type="domain" description="GLUG" evidence="2">
    <location>
        <begin position="439"/>
        <end position="460"/>
    </location>
</feature>
<accession>A0ABT5UPH2</accession>